<reference evidence="8 9" key="1">
    <citation type="journal article" date="2015" name="Sci. Rep.">
        <title>Functional and structural properties of a novel cellulosome-like multienzyme complex: efficient glycoside hydrolysis of water-insoluble 7-xylosyl-10-deacetylpaclitaxel.</title>
        <authorList>
            <person name="Dou T.Y."/>
            <person name="Luan H.W."/>
            <person name="Ge G.B."/>
            <person name="Dong M.M."/>
            <person name="Zou H.F."/>
            <person name="He Y.Q."/>
            <person name="Cui P."/>
            <person name="Wang J.Y."/>
            <person name="Hao D.C."/>
            <person name="Yang S.L."/>
            <person name="Yang L."/>
        </authorList>
    </citation>
    <scope>NUCLEOTIDE SEQUENCE [LARGE SCALE GENOMIC DNA]</scope>
    <source>
        <strain evidence="8 9">F16</strain>
    </source>
</reference>
<feature type="signal peptide" evidence="7">
    <location>
        <begin position="1"/>
        <end position="28"/>
    </location>
</feature>
<feature type="region of interest" description="Disordered" evidence="6">
    <location>
        <begin position="528"/>
        <end position="549"/>
    </location>
</feature>
<feature type="compositionally biased region" description="Basic and acidic residues" evidence="6">
    <location>
        <begin position="537"/>
        <end position="549"/>
    </location>
</feature>
<evidence type="ECO:0000256" key="5">
    <source>
        <dbReference type="ARBA" id="ARBA00023288"/>
    </source>
</evidence>
<keyword evidence="3" id="KW-0472">Membrane</keyword>
<evidence type="ECO:0000256" key="2">
    <source>
        <dbReference type="ARBA" id="ARBA00022729"/>
    </source>
</evidence>
<dbReference type="InterPro" id="IPR006059">
    <property type="entry name" value="SBP"/>
</dbReference>
<feature type="compositionally biased region" description="Low complexity" evidence="6">
    <location>
        <begin position="439"/>
        <end position="449"/>
    </location>
</feature>
<dbReference type="Pfam" id="PF01547">
    <property type="entry name" value="SBP_bac_1"/>
    <property type="match status" value="1"/>
</dbReference>
<dbReference type="PROSITE" id="PS51257">
    <property type="entry name" value="PROKAR_LIPOPROTEIN"/>
    <property type="match status" value="1"/>
</dbReference>
<keyword evidence="5" id="KW-0449">Lipoprotein</keyword>
<evidence type="ECO:0000313" key="8">
    <source>
        <dbReference type="EMBL" id="KON73822.1"/>
    </source>
</evidence>
<dbReference type="InterPro" id="IPR050490">
    <property type="entry name" value="Bact_solute-bd_prot1"/>
</dbReference>
<evidence type="ECO:0000256" key="4">
    <source>
        <dbReference type="ARBA" id="ARBA00023139"/>
    </source>
</evidence>
<accession>A0A0M0F8W1</accession>
<evidence type="ECO:0000256" key="1">
    <source>
        <dbReference type="ARBA" id="ARBA00022475"/>
    </source>
</evidence>
<dbReference type="EMBL" id="ATNL01000007">
    <property type="protein sequence ID" value="KON73822.1"/>
    <property type="molecule type" value="Genomic_DNA"/>
</dbReference>
<dbReference type="Proteomes" id="UP000037387">
    <property type="component" value="Unassembled WGS sequence"/>
</dbReference>
<sequence>MAKRRILAASTAAAVVLVLGACSGGSTGGDDGDGGDGDGPSGTITVLTNRTDIVDTVLQDYVTEFQKTYPDVDVEFEAVTDYEGDVSIRLNSGDYGDVLLIPNTVDADQLSTFFEPLGTVDELGEEYRFIHDKAYEGQVYGLATFGTAMGYVLNKPVWEKAGITEPPATPEEFLDALKAIKDSSPDTVPYYTNYADGWPLTQWQSNQGSIDGPEAVNLRTEQDAPWTEGEEQYAIDSLLFDVVEAGLSEPDPTTTNWEESKNLVGTGQVASMVLGSWAVTQMQDAAEAAGNPREDIGFWPMPWQTDGAFHSTIGADYKLAISKHSENKEAAEAWLYWFLDESGFAASQGGLAPQVGGESPEILADFETFGVEEVEIAPAPEGEENLLADIYNAAEIDLNGDQFRRQYIDVARGAADGDKASFFADLTAPPGARPPPARASPAPASDDPASTNEGGDCDGRGHRTGRCAPSDAPGTPEGTTSSRPGRGSDQGRVAGHAVALPARPRGHAAAVHLRPRGEHGVVQLHVLGRARPRQGARRLEELRRDLHAP</sequence>
<keyword evidence="4" id="KW-0564">Palmitate</keyword>
<dbReference type="PANTHER" id="PTHR43649:SF33">
    <property type="entry name" value="POLYGALACTURONAN_RHAMNOGALACTURONAN-BINDING PROTEIN YTCQ"/>
    <property type="match status" value="1"/>
</dbReference>
<evidence type="ECO:0000256" key="6">
    <source>
        <dbReference type="SAM" id="MobiDB-lite"/>
    </source>
</evidence>
<gene>
    <name evidence="8" type="ORF">M768_06875</name>
</gene>
<dbReference type="SUPFAM" id="SSF53850">
    <property type="entry name" value="Periplasmic binding protein-like II"/>
    <property type="match status" value="1"/>
</dbReference>
<dbReference type="RefSeq" id="WP_313769678.1">
    <property type="nucleotide sequence ID" value="NZ_KQ435289.1"/>
</dbReference>
<evidence type="ECO:0000256" key="3">
    <source>
        <dbReference type="ARBA" id="ARBA00023136"/>
    </source>
</evidence>
<protein>
    <recommendedName>
        <fullName evidence="10">ABC transporter substrate-binding protein</fullName>
    </recommendedName>
</protein>
<evidence type="ECO:0000313" key="9">
    <source>
        <dbReference type="Proteomes" id="UP000037387"/>
    </source>
</evidence>
<feature type="region of interest" description="Disordered" evidence="6">
    <location>
        <begin position="422"/>
        <end position="492"/>
    </location>
</feature>
<comment type="caution">
    <text evidence="8">The sequence shown here is derived from an EMBL/GenBank/DDBJ whole genome shotgun (WGS) entry which is preliminary data.</text>
</comment>
<proteinExistence type="predicted"/>
<dbReference type="AlphaFoldDB" id="A0A0M0F8W1"/>
<evidence type="ECO:0000256" key="7">
    <source>
        <dbReference type="SAM" id="SignalP"/>
    </source>
</evidence>
<organism evidence="8 9">
    <name type="scientific">Cellulosimicrobium cellulans F16</name>
    <dbReference type="NCBI Taxonomy" id="1350482"/>
    <lineage>
        <taxon>Bacteria</taxon>
        <taxon>Bacillati</taxon>
        <taxon>Actinomycetota</taxon>
        <taxon>Actinomycetes</taxon>
        <taxon>Micrococcales</taxon>
        <taxon>Promicromonosporaceae</taxon>
        <taxon>Cellulosimicrobium</taxon>
    </lineage>
</organism>
<dbReference type="PATRIC" id="fig|1350482.3.peg.1376"/>
<dbReference type="Gene3D" id="3.40.190.10">
    <property type="entry name" value="Periplasmic binding protein-like II"/>
    <property type="match status" value="2"/>
</dbReference>
<keyword evidence="1" id="KW-1003">Cell membrane</keyword>
<keyword evidence="9" id="KW-1185">Reference proteome</keyword>
<keyword evidence="2 7" id="KW-0732">Signal</keyword>
<name>A0A0M0F8W1_CELCE</name>
<evidence type="ECO:0008006" key="10">
    <source>
        <dbReference type="Google" id="ProtNLM"/>
    </source>
</evidence>
<dbReference type="PANTHER" id="PTHR43649">
    <property type="entry name" value="ARABINOSE-BINDING PROTEIN-RELATED"/>
    <property type="match status" value="1"/>
</dbReference>
<feature type="chain" id="PRO_5038987613" description="ABC transporter substrate-binding protein" evidence="7">
    <location>
        <begin position="29"/>
        <end position="549"/>
    </location>
</feature>